<dbReference type="STRING" id="189425.PGRAT_13255"/>
<accession>A0A089NHF1</accession>
<dbReference type="HOGENOM" id="CLU_084135_0_0_9"/>
<dbReference type="InterPro" id="IPR025164">
    <property type="entry name" value="Toastrack_DUF4097"/>
</dbReference>
<keyword evidence="3" id="KW-1185">Reference proteome</keyword>
<dbReference type="Proteomes" id="UP000029500">
    <property type="component" value="Chromosome"/>
</dbReference>
<evidence type="ECO:0000313" key="2">
    <source>
        <dbReference type="EMBL" id="AIQ68474.1"/>
    </source>
</evidence>
<dbReference type="Pfam" id="PF13349">
    <property type="entry name" value="DUF4097"/>
    <property type="match status" value="1"/>
</dbReference>
<dbReference type="eggNOG" id="COG3595">
    <property type="taxonomic scope" value="Bacteria"/>
</dbReference>
<evidence type="ECO:0000313" key="3">
    <source>
        <dbReference type="Proteomes" id="UP000029500"/>
    </source>
</evidence>
<organism evidence="2 3">
    <name type="scientific">Paenibacillus graminis</name>
    <dbReference type="NCBI Taxonomy" id="189425"/>
    <lineage>
        <taxon>Bacteria</taxon>
        <taxon>Bacillati</taxon>
        <taxon>Bacillota</taxon>
        <taxon>Bacilli</taxon>
        <taxon>Bacillales</taxon>
        <taxon>Paenibacillaceae</taxon>
        <taxon>Paenibacillus</taxon>
    </lineage>
</organism>
<dbReference type="EMBL" id="CP009287">
    <property type="protein sequence ID" value="AIQ68474.1"/>
    <property type="molecule type" value="Genomic_DNA"/>
</dbReference>
<name>A0A089NHF1_9BACL</name>
<reference evidence="2 3" key="1">
    <citation type="submission" date="2014-08" db="EMBL/GenBank/DDBJ databases">
        <title>Comparative genomics of the Paenibacillus odorifer group.</title>
        <authorList>
            <person name="den Bakker H.C."/>
            <person name="Tsai Y.-C."/>
            <person name="Martin N."/>
            <person name="Korlach J."/>
            <person name="Wiedmann M."/>
        </authorList>
    </citation>
    <scope>NUCLEOTIDE SEQUENCE [LARGE SCALE GENOMIC DNA]</scope>
    <source>
        <strain evidence="2 3">DSM 15220</strain>
    </source>
</reference>
<protein>
    <recommendedName>
        <fullName evidence="1">DUF4097 domain-containing protein</fullName>
    </recommendedName>
</protein>
<gene>
    <name evidence="2" type="ORF">PGRAT_13255</name>
</gene>
<dbReference type="AlphaFoldDB" id="A0A089NHF1"/>
<proteinExistence type="predicted"/>
<dbReference type="RefSeq" id="WP_025709356.1">
    <property type="nucleotide sequence ID" value="NZ_CP009287.1"/>
</dbReference>
<dbReference type="KEGG" id="pgm:PGRAT_13255"/>
<dbReference type="OrthoDB" id="2654876at2"/>
<sequence>MMKTNKWIWILAAVVLAGILVIASQVGSRKLEITEHFPSEAIRRIDIINDSWDLEVEESADNQIHVDITGRQKDKKKTPVAVTRKANRLIIQQDKQIGGAFSAFTFQKEGTIRVSIPKNTVEEVSVVNNEGDLNFRALAAHELIVQNQAGNVKFNQTEADSANFNLMEGDLTVNNRSFGKMDVAAKGNDLYFKNVTSLIMNVFSNSGEIVLNGMGEKGEKRIETKTGDIQVVYQTAPSSLKVAVENTKGDSTVHLADFLTTKDTDGDVNGTIGAGENSLYVKSYSGSIGVK</sequence>
<feature type="domain" description="DUF4097" evidence="1">
    <location>
        <begin position="42"/>
        <end position="290"/>
    </location>
</feature>
<evidence type="ECO:0000259" key="1">
    <source>
        <dbReference type="Pfam" id="PF13349"/>
    </source>
</evidence>